<sequence length="118" mass="13075">MCAIDQVINAACIISGQNKTPTIALLKSRLGSSVPMPTLIQGLQRFKSMSADERVSLAQHIGSQPTTFTTTNKLSTGSRDTNLELQKLTSQVEQLIAINTELEKRIEKLEVEQEKKYQ</sequence>
<evidence type="ECO:0000256" key="1">
    <source>
        <dbReference type="SAM" id="Coils"/>
    </source>
</evidence>
<accession>A0A3A6UCV6</accession>
<name>A0A3A6UCV6_9GAMM</name>
<reference evidence="2 3" key="1">
    <citation type="submission" date="2018-09" db="EMBL/GenBank/DDBJ databases">
        <title>Phylogeny of the Shewanellaceae, and recommendation for two new genera, Pseudoshewanella and Parashewanella.</title>
        <authorList>
            <person name="Wang G."/>
        </authorList>
    </citation>
    <scope>NUCLEOTIDE SEQUENCE [LARGE SCALE GENOMIC DNA]</scope>
    <source>
        <strain evidence="2 3">KCTC 22492</strain>
    </source>
</reference>
<gene>
    <name evidence="2" type="ORF">D5R81_00695</name>
</gene>
<dbReference type="AlphaFoldDB" id="A0A3A6UCV6"/>
<proteinExistence type="predicted"/>
<evidence type="ECO:0000313" key="3">
    <source>
        <dbReference type="Proteomes" id="UP000273022"/>
    </source>
</evidence>
<dbReference type="EMBL" id="QYYH01000002">
    <property type="protein sequence ID" value="RJY19496.1"/>
    <property type="molecule type" value="Genomic_DNA"/>
</dbReference>
<keyword evidence="3" id="KW-1185">Reference proteome</keyword>
<dbReference type="Proteomes" id="UP000273022">
    <property type="component" value="Unassembled WGS sequence"/>
</dbReference>
<evidence type="ECO:0000313" key="2">
    <source>
        <dbReference type="EMBL" id="RJY19496.1"/>
    </source>
</evidence>
<comment type="caution">
    <text evidence="2">The sequence shown here is derived from an EMBL/GenBank/DDBJ whole genome shotgun (WGS) entry which is preliminary data.</text>
</comment>
<dbReference type="RefSeq" id="WP_121851734.1">
    <property type="nucleotide sequence ID" value="NZ_CP037952.1"/>
</dbReference>
<feature type="coiled-coil region" evidence="1">
    <location>
        <begin position="85"/>
        <end position="112"/>
    </location>
</feature>
<protein>
    <recommendedName>
        <fullName evidence="4">KfrA N-terminal DNA-binding domain-containing protein</fullName>
    </recommendedName>
</protein>
<dbReference type="OrthoDB" id="6388136at2"/>
<keyword evidence="1" id="KW-0175">Coiled coil</keyword>
<evidence type="ECO:0008006" key="4">
    <source>
        <dbReference type="Google" id="ProtNLM"/>
    </source>
</evidence>
<organism evidence="2 3">
    <name type="scientific">Parashewanella spongiae</name>
    <dbReference type="NCBI Taxonomy" id="342950"/>
    <lineage>
        <taxon>Bacteria</taxon>
        <taxon>Pseudomonadati</taxon>
        <taxon>Pseudomonadota</taxon>
        <taxon>Gammaproteobacteria</taxon>
        <taxon>Alteromonadales</taxon>
        <taxon>Shewanellaceae</taxon>
        <taxon>Parashewanella</taxon>
    </lineage>
</organism>